<feature type="compositionally biased region" description="Polar residues" evidence="5">
    <location>
        <begin position="88"/>
        <end position="114"/>
    </location>
</feature>
<sequence>MQTLRPTTQLISRCCKSSPIKSVTSARTSARNLHLDHSRHPSLLTSRVRAIPSTSKRSSIRYNSSNPCDSSSEPKVHRPIDSDAPGPSATSEPFNSETSQYSDYQPLNSRSAAPTSHAGPVPVSRPPLPPRWEATHPSSKPSWVTEPSGIPDPTPSARPDEPAYALAFTCKPRDYECGHRAWHRVSKQGYHHGTVLIKCPGCGGRHLISDHLRIFSDGSVTIEDLMKQKGELVRRGSISDDSDVEFWDDDAERRKELERAAGIKRREEEAVAQGYVK</sequence>
<keyword evidence="2 4" id="KW-0863">Zinc-finger</keyword>
<feature type="region of interest" description="Disordered" evidence="5">
    <location>
        <begin position="48"/>
        <end position="160"/>
    </location>
</feature>
<feature type="compositionally biased region" description="Polar residues" evidence="5">
    <location>
        <begin position="52"/>
        <end position="71"/>
    </location>
</feature>
<evidence type="ECO:0000256" key="1">
    <source>
        <dbReference type="ARBA" id="ARBA00022723"/>
    </source>
</evidence>
<dbReference type="GO" id="GO:0008270">
    <property type="term" value="F:zinc ion binding"/>
    <property type="evidence" value="ECO:0007669"/>
    <property type="project" value="UniProtKB-KW"/>
</dbReference>
<reference evidence="7" key="1">
    <citation type="journal article" date="2020" name="Stud. Mycol.">
        <title>101 Dothideomycetes genomes: a test case for predicting lifestyles and emergence of pathogens.</title>
        <authorList>
            <person name="Haridas S."/>
            <person name="Albert R."/>
            <person name="Binder M."/>
            <person name="Bloem J."/>
            <person name="Labutti K."/>
            <person name="Salamov A."/>
            <person name="Andreopoulos B."/>
            <person name="Baker S."/>
            <person name="Barry K."/>
            <person name="Bills G."/>
            <person name="Bluhm B."/>
            <person name="Cannon C."/>
            <person name="Castanera R."/>
            <person name="Culley D."/>
            <person name="Daum C."/>
            <person name="Ezra D."/>
            <person name="Gonzalez J."/>
            <person name="Henrissat B."/>
            <person name="Kuo A."/>
            <person name="Liang C."/>
            <person name="Lipzen A."/>
            <person name="Lutzoni F."/>
            <person name="Magnuson J."/>
            <person name="Mondo S."/>
            <person name="Nolan M."/>
            <person name="Ohm R."/>
            <person name="Pangilinan J."/>
            <person name="Park H.-J."/>
            <person name="Ramirez L."/>
            <person name="Alfaro M."/>
            <person name="Sun H."/>
            <person name="Tritt A."/>
            <person name="Yoshinaga Y."/>
            <person name="Zwiers L.-H."/>
            <person name="Turgeon B."/>
            <person name="Goodwin S."/>
            <person name="Spatafora J."/>
            <person name="Crous P."/>
            <person name="Grigoriev I."/>
        </authorList>
    </citation>
    <scope>NUCLEOTIDE SEQUENCE</scope>
    <source>
        <strain evidence="7">Tuck. ex Michener</strain>
    </source>
</reference>
<dbReference type="Pfam" id="PF05180">
    <property type="entry name" value="zf-DNL"/>
    <property type="match status" value="1"/>
</dbReference>
<dbReference type="PANTHER" id="PTHR20922:SF13">
    <property type="entry name" value="DNL-TYPE ZINC FINGER PROTEIN"/>
    <property type="match status" value="1"/>
</dbReference>
<dbReference type="GO" id="GO:0050821">
    <property type="term" value="P:protein stabilization"/>
    <property type="evidence" value="ECO:0007669"/>
    <property type="project" value="TreeGrafter"/>
</dbReference>
<dbReference type="GO" id="GO:0051087">
    <property type="term" value="F:protein-folding chaperone binding"/>
    <property type="evidence" value="ECO:0007669"/>
    <property type="project" value="TreeGrafter"/>
</dbReference>
<dbReference type="AlphaFoldDB" id="A0A6A6GYU6"/>
<dbReference type="GO" id="GO:0005739">
    <property type="term" value="C:mitochondrion"/>
    <property type="evidence" value="ECO:0007669"/>
    <property type="project" value="TreeGrafter"/>
</dbReference>
<dbReference type="OrthoDB" id="512667at2759"/>
<dbReference type="InterPro" id="IPR036501">
    <property type="entry name" value="Inhibitor_vert_lysozyme_sf"/>
</dbReference>
<keyword evidence="1" id="KW-0479">Metal-binding</keyword>
<evidence type="ECO:0000313" key="7">
    <source>
        <dbReference type="EMBL" id="KAF2230523.1"/>
    </source>
</evidence>
<keyword evidence="3" id="KW-0862">Zinc</keyword>
<organism evidence="7 8">
    <name type="scientific">Viridothelium virens</name>
    <name type="common">Speckled blister lichen</name>
    <name type="synonym">Trypethelium virens</name>
    <dbReference type="NCBI Taxonomy" id="1048519"/>
    <lineage>
        <taxon>Eukaryota</taxon>
        <taxon>Fungi</taxon>
        <taxon>Dikarya</taxon>
        <taxon>Ascomycota</taxon>
        <taxon>Pezizomycotina</taxon>
        <taxon>Dothideomycetes</taxon>
        <taxon>Dothideomycetes incertae sedis</taxon>
        <taxon>Trypetheliales</taxon>
        <taxon>Trypetheliaceae</taxon>
        <taxon>Viridothelium</taxon>
    </lineage>
</organism>
<dbReference type="PANTHER" id="PTHR20922">
    <property type="entry name" value="DNL-TYPE ZINC FINGER PROTEIN"/>
    <property type="match status" value="1"/>
</dbReference>
<dbReference type="GO" id="GO:0030150">
    <property type="term" value="P:protein import into mitochondrial matrix"/>
    <property type="evidence" value="ECO:0007669"/>
    <property type="project" value="TreeGrafter"/>
</dbReference>
<dbReference type="Proteomes" id="UP000800092">
    <property type="component" value="Unassembled WGS sequence"/>
</dbReference>
<dbReference type="GO" id="GO:0006457">
    <property type="term" value="P:protein folding"/>
    <property type="evidence" value="ECO:0007669"/>
    <property type="project" value="TreeGrafter"/>
</dbReference>
<name>A0A6A6GYU6_VIRVR</name>
<evidence type="ECO:0000259" key="6">
    <source>
        <dbReference type="PROSITE" id="PS51501"/>
    </source>
</evidence>
<dbReference type="PROSITE" id="PS51501">
    <property type="entry name" value="ZF_DNL"/>
    <property type="match status" value="1"/>
</dbReference>
<evidence type="ECO:0000313" key="8">
    <source>
        <dbReference type="Proteomes" id="UP000800092"/>
    </source>
</evidence>
<feature type="region of interest" description="Disordered" evidence="5">
    <location>
        <begin position="22"/>
        <end position="41"/>
    </location>
</feature>
<feature type="compositionally biased region" description="Basic and acidic residues" evidence="5">
    <location>
        <begin position="72"/>
        <end position="81"/>
    </location>
</feature>
<dbReference type="InterPro" id="IPR024158">
    <property type="entry name" value="Mt_import_TIM15"/>
</dbReference>
<dbReference type="SUPFAM" id="SSF89872">
    <property type="entry name" value="Inhibitor of vertebrate lysozyme, Ivy"/>
    <property type="match status" value="1"/>
</dbReference>
<evidence type="ECO:0000256" key="5">
    <source>
        <dbReference type="SAM" id="MobiDB-lite"/>
    </source>
</evidence>
<feature type="compositionally biased region" description="Polar residues" evidence="5">
    <location>
        <begin position="22"/>
        <end position="31"/>
    </location>
</feature>
<gene>
    <name evidence="7" type="ORF">EV356DRAFT_508920</name>
</gene>
<accession>A0A6A6GYU6</accession>
<proteinExistence type="predicted"/>
<evidence type="ECO:0000256" key="2">
    <source>
        <dbReference type="ARBA" id="ARBA00022771"/>
    </source>
</evidence>
<evidence type="ECO:0000256" key="3">
    <source>
        <dbReference type="ARBA" id="ARBA00022833"/>
    </source>
</evidence>
<protein>
    <submittedName>
        <fullName evidence="7">Zf-DNL-domain-containing protein</fullName>
    </submittedName>
</protein>
<dbReference type="InterPro" id="IPR007853">
    <property type="entry name" value="Znf_DNL-typ"/>
</dbReference>
<dbReference type="EMBL" id="ML991840">
    <property type="protein sequence ID" value="KAF2230523.1"/>
    <property type="molecule type" value="Genomic_DNA"/>
</dbReference>
<feature type="domain" description="DNL-type" evidence="6">
    <location>
        <begin position="159"/>
        <end position="258"/>
    </location>
</feature>
<keyword evidence="8" id="KW-1185">Reference proteome</keyword>
<evidence type="ECO:0000256" key="4">
    <source>
        <dbReference type="PROSITE-ProRule" id="PRU00834"/>
    </source>
</evidence>